<reference evidence="2" key="1">
    <citation type="submission" date="2017-09" db="EMBL/GenBank/DDBJ databases">
        <title>Complete Genome Sequence of ansamitocin-producing Bacterium Actinosynnema pretiosum X47.</title>
        <authorList>
            <person name="Cao G."/>
            <person name="Zong G."/>
            <person name="Zhong C."/>
            <person name="Fu J."/>
        </authorList>
    </citation>
    <scope>NUCLEOTIDE SEQUENCE [LARGE SCALE GENOMIC DNA]</scope>
    <source>
        <strain evidence="2">X47</strain>
    </source>
</reference>
<dbReference type="InterPro" id="IPR028994">
    <property type="entry name" value="Integrin_alpha_N"/>
</dbReference>
<dbReference type="KEGG" id="apre:CNX65_20590"/>
<dbReference type="Gene3D" id="2.130.10.130">
    <property type="entry name" value="Integrin alpha, N-terminal"/>
    <property type="match status" value="1"/>
</dbReference>
<dbReference type="Proteomes" id="UP000218505">
    <property type="component" value="Chromosome"/>
</dbReference>
<gene>
    <name evidence="2" type="ORF">CNX65_20590</name>
</gene>
<dbReference type="InterPro" id="IPR011519">
    <property type="entry name" value="UnbV_ASPIC"/>
</dbReference>
<dbReference type="Pfam" id="PF07593">
    <property type="entry name" value="UnbV_ASPIC"/>
    <property type="match status" value="1"/>
</dbReference>
<proteinExistence type="predicted"/>
<name>A0A290Z8T8_9PSEU</name>
<dbReference type="PANTHER" id="PTHR16026:SF0">
    <property type="entry name" value="CARTILAGE ACIDIC PROTEIN 1"/>
    <property type="match status" value="1"/>
</dbReference>
<organism evidence="2 3">
    <name type="scientific">Actinosynnema pretiosum</name>
    <dbReference type="NCBI Taxonomy" id="42197"/>
    <lineage>
        <taxon>Bacteria</taxon>
        <taxon>Bacillati</taxon>
        <taxon>Actinomycetota</taxon>
        <taxon>Actinomycetes</taxon>
        <taxon>Pseudonocardiales</taxon>
        <taxon>Pseudonocardiaceae</taxon>
        <taxon>Actinosynnema</taxon>
    </lineage>
</organism>
<dbReference type="SUPFAM" id="SSF69318">
    <property type="entry name" value="Integrin alpha N-terminal domain"/>
    <property type="match status" value="1"/>
</dbReference>
<feature type="domain" description="ASPIC/UnbV" evidence="1">
    <location>
        <begin position="584"/>
        <end position="636"/>
    </location>
</feature>
<dbReference type="InterPro" id="IPR027039">
    <property type="entry name" value="Crtac1"/>
</dbReference>
<dbReference type="EMBL" id="CP023445">
    <property type="protein sequence ID" value="ATE55383.1"/>
    <property type="molecule type" value="Genomic_DNA"/>
</dbReference>
<evidence type="ECO:0000313" key="2">
    <source>
        <dbReference type="EMBL" id="ATE55383.1"/>
    </source>
</evidence>
<evidence type="ECO:0000313" key="3">
    <source>
        <dbReference type="Proteomes" id="UP000218505"/>
    </source>
</evidence>
<accession>A0A290Z8T8</accession>
<dbReference type="AlphaFoldDB" id="A0A290Z8T8"/>
<sequence>MACGGEIMADFAERTRKLVPGVVTVLVGASLLAVGHNAVAVPGAHDIAVQYGFRELPIELPPGYEDRPMKDVREVNPEFHRIRSWISSVGAGIALNDLTGHGRANSLCIVDPRTDEVIVTPAPTAPEEDRFAPFLLDPAPLPVGRAMAPTGCTPGDFNADGRADLLVSYWGRTPVLYLAKESAQRVELASYHPTELVPQVTQDGEYHGPKWHTNAVTVGDLAGNGRPDIIIGNYFPDSDVLDPQGQNNVSMNDSLSRALNGGGNHVLRWTSGAAGDEPSAGYVQEDAAIPHLAANGWTLGLSNADMTGDGLPEVYIANDFGHDFMLHNTSTPDRIRFAPVLGTRTPTTPKSFVLGKDSFKGMGVDFADVDRNGSFDMAVSNITTAWGLEESHFLWVNDAAEPKAQAEAMGGGKALFTQRGQELATAWSGWGWDIKMGDFANTGNLDVVQTTGFVKGDTDRWPWLQELAMSNEMLVSNPVMWPTLQPGDDISGHEAPAFFARGRHEEQFVNITGELGLGVHHPSRGIAMGDSTRSGALDLAIARQWGPPSFYANTAPDRGGYLTLHLYRPVEQAGTGLVGPGSPAYGATVTARTPDGGQQVSQLDGGSGHGGKRSFDVHFGFGDYTGPVELTLCWRDLDGRLHEQTTTVDQGDRTLYLTSTAQEVPVR</sequence>
<evidence type="ECO:0000259" key="1">
    <source>
        <dbReference type="Pfam" id="PF07593"/>
    </source>
</evidence>
<keyword evidence="3" id="KW-1185">Reference proteome</keyword>
<protein>
    <submittedName>
        <fullName evidence="2">RNA-binding protein</fullName>
    </submittedName>
</protein>
<dbReference type="PANTHER" id="PTHR16026">
    <property type="entry name" value="CARTILAGE ACIDIC PROTEIN 1"/>
    <property type="match status" value="1"/>
</dbReference>